<evidence type="ECO:0000313" key="2">
    <source>
        <dbReference type="EMBL" id="KAK3385260.1"/>
    </source>
</evidence>
<evidence type="ECO:0000256" key="1">
    <source>
        <dbReference type="SAM" id="MobiDB-lite"/>
    </source>
</evidence>
<protein>
    <submittedName>
        <fullName evidence="2">Uncharacterized protein</fullName>
    </submittedName>
</protein>
<keyword evidence="3" id="KW-1185">Reference proteome</keyword>
<comment type="caution">
    <text evidence="2">The sequence shown here is derived from an EMBL/GenBank/DDBJ whole genome shotgun (WGS) entry which is preliminary data.</text>
</comment>
<evidence type="ECO:0000313" key="3">
    <source>
        <dbReference type="Proteomes" id="UP001285441"/>
    </source>
</evidence>
<name>A0AAE0NPS4_9PEZI</name>
<proteinExistence type="predicted"/>
<organism evidence="2 3">
    <name type="scientific">Podospora didyma</name>
    <dbReference type="NCBI Taxonomy" id="330526"/>
    <lineage>
        <taxon>Eukaryota</taxon>
        <taxon>Fungi</taxon>
        <taxon>Dikarya</taxon>
        <taxon>Ascomycota</taxon>
        <taxon>Pezizomycotina</taxon>
        <taxon>Sordariomycetes</taxon>
        <taxon>Sordariomycetidae</taxon>
        <taxon>Sordariales</taxon>
        <taxon>Podosporaceae</taxon>
        <taxon>Podospora</taxon>
    </lineage>
</organism>
<sequence length="123" mass="13866">MRKLARTDEPAMTTVDRQIPNPASSQPIDGEIMKAVASRVTERSAVLLSQAVDMDDSAQGTANVNTRFFFPIRKAANKRRYAHSQACHLQSLLYDHTPLAARPLWRARVHGPHPRIEVLHLFK</sequence>
<dbReference type="Proteomes" id="UP001285441">
    <property type="component" value="Unassembled WGS sequence"/>
</dbReference>
<reference evidence="2" key="1">
    <citation type="journal article" date="2023" name="Mol. Phylogenet. Evol.">
        <title>Genome-scale phylogeny and comparative genomics of the fungal order Sordariales.</title>
        <authorList>
            <person name="Hensen N."/>
            <person name="Bonometti L."/>
            <person name="Westerberg I."/>
            <person name="Brannstrom I.O."/>
            <person name="Guillou S."/>
            <person name="Cros-Aarteil S."/>
            <person name="Calhoun S."/>
            <person name="Haridas S."/>
            <person name="Kuo A."/>
            <person name="Mondo S."/>
            <person name="Pangilinan J."/>
            <person name="Riley R."/>
            <person name="LaButti K."/>
            <person name="Andreopoulos B."/>
            <person name="Lipzen A."/>
            <person name="Chen C."/>
            <person name="Yan M."/>
            <person name="Daum C."/>
            <person name="Ng V."/>
            <person name="Clum A."/>
            <person name="Steindorff A."/>
            <person name="Ohm R.A."/>
            <person name="Martin F."/>
            <person name="Silar P."/>
            <person name="Natvig D.O."/>
            <person name="Lalanne C."/>
            <person name="Gautier V."/>
            <person name="Ament-Velasquez S.L."/>
            <person name="Kruys A."/>
            <person name="Hutchinson M.I."/>
            <person name="Powell A.J."/>
            <person name="Barry K."/>
            <person name="Miller A.N."/>
            <person name="Grigoriev I.V."/>
            <person name="Debuchy R."/>
            <person name="Gladieux P."/>
            <person name="Hiltunen Thoren M."/>
            <person name="Johannesson H."/>
        </authorList>
    </citation>
    <scope>NUCLEOTIDE SEQUENCE</scope>
    <source>
        <strain evidence="2">CBS 232.78</strain>
    </source>
</reference>
<dbReference type="EMBL" id="JAULSW010000004">
    <property type="protein sequence ID" value="KAK3385260.1"/>
    <property type="molecule type" value="Genomic_DNA"/>
</dbReference>
<gene>
    <name evidence="2" type="ORF">B0H63DRAFT_180817</name>
</gene>
<dbReference type="AlphaFoldDB" id="A0AAE0NPS4"/>
<feature type="region of interest" description="Disordered" evidence="1">
    <location>
        <begin position="1"/>
        <end position="27"/>
    </location>
</feature>
<accession>A0AAE0NPS4</accession>
<reference evidence="2" key="2">
    <citation type="submission" date="2023-06" db="EMBL/GenBank/DDBJ databases">
        <authorList>
            <consortium name="Lawrence Berkeley National Laboratory"/>
            <person name="Haridas S."/>
            <person name="Hensen N."/>
            <person name="Bonometti L."/>
            <person name="Westerberg I."/>
            <person name="Brannstrom I.O."/>
            <person name="Guillou S."/>
            <person name="Cros-Aarteil S."/>
            <person name="Calhoun S."/>
            <person name="Kuo A."/>
            <person name="Mondo S."/>
            <person name="Pangilinan J."/>
            <person name="Riley R."/>
            <person name="LaButti K."/>
            <person name="Andreopoulos B."/>
            <person name="Lipzen A."/>
            <person name="Chen C."/>
            <person name="Yanf M."/>
            <person name="Daum C."/>
            <person name="Ng V."/>
            <person name="Clum A."/>
            <person name="Steindorff A."/>
            <person name="Ohm R."/>
            <person name="Martin F."/>
            <person name="Silar P."/>
            <person name="Natvig D."/>
            <person name="Lalanne C."/>
            <person name="Gautier V."/>
            <person name="Ament-velasquez S.L."/>
            <person name="Kruys A."/>
            <person name="Hutchinson M.I."/>
            <person name="Powell A.J."/>
            <person name="Barry K."/>
            <person name="Miller A.N."/>
            <person name="Grigoriev I.V."/>
            <person name="Debuchy R."/>
            <person name="Gladieux P."/>
            <person name="Thoren M.H."/>
            <person name="Johannesson H."/>
        </authorList>
    </citation>
    <scope>NUCLEOTIDE SEQUENCE</scope>
    <source>
        <strain evidence="2">CBS 232.78</strain>
    </source>
</reference>